<dbReference type="Gene3D" id="3.10.310.40">
    <property type="match status" value="1"/>
</dbReference>
<dbReference type="GO" id="GO:0004813">
    <property type="term" value="F:alanine-tRNA ligase activity"/>
    <property type="evidence" value="ECO:0007669"/>
    <property type="project" value="UniProtKB-UniRule"/>
</dbReference>
<dbReference type="InterPro" id="IPR018163">
    <property type="entry name" value="Thr/Ala-tRNA-synth_IIc_edit"/>
</dbReference>
<name>A0A1H8RL75_9BRAD</name>
<keyword evidence="3 12" id="KW-0820">tRNA-binding</keyword>
<keyword evidence="16" id="KW-1185">Reference proteome</keyword>
<evidence type="ECO:0000256" key="7">
    <source>
        <dbReference type="ARBA" id="ARBA00022833"/>
    </source>
</evidence>
<dbReference type="HAMAP" id="MF_00036_B">
    <property type="entry name" value="Ala_tRNA_synth_B"/>
    <property type="match status" value="1"/>
</dbReference>
<keyword evidence="12" id="KW-0963">Cytoplasm</keyword>
<feature type="domain" description="Alanyl-transfer RNA synthetases family profile" evidence="14">
    <location>
        <begin position="2"/>
        <end position="720"/>
    </location>
</feature>
<feature type="binding site" evidence="12">
    <location>
        <position position="677"/>
    </location>
    <ligand>
        <name>Zn(2+)</name>
        <dbReference type="ChEBI" id="CHEBI:29105"/>
    </ligand>
</feature>
<dbReference type="InterPro" id="IPR023033">
    <property type="entry name" value="Ala_tRNA_ligase_euk/bac"/>
</dbReference>
<gene>
    <name evidence="12" type="primary">alaS</name>
    <name evidence="15" type="ORF">SAMN05444123_1049</name>
</gene>
<dbReference type="PANTHER" id="PTHR11777">
    <property type="entry name" value="ALANYL-TRNA SYNTHETASE"/>
    <property type="match status" value="1"/>
</dbReference>
<comment type="subcellular location">
    <subcellularLocation>
        <location evidence="1 12">Cytoplasm</location>
    </subcellularLocation>
</comment>
<dbReference type="SUPFAM" id="SSF55681">
    <property type="entry name" value="Class II aaRS and biotin synthetases"/>
    <property type="match status" value="1"/>
</dbReference>
<feature type="coiled-coil region" evidence="13">
    <location>
        <begin position="736"/>
        <end position="763"/>
    </location>
</feature>
<keyword evidence="5 12" id="KW-0479">Metal-binding</keyword>
<dbReference type="FunFam" id="3.30.54.20:FF:000001">
    <property type="entry name" value="Alanine--tRNA ligase"/>
    <property type="match status" value="1"/>
</dbReference>
<dbReference type="FunFam" id="3.10.310.40:FF:000001">
    <property type="entry name" value="Alanine--tRNA ligase"/>
    <property type="match status" value="1"/>
</dbReference>
<organism evidence="15 16">
    <name type="scientific">Rhodopseudomonas pseudopalustris</name>
    <dbReference type="NCBI Taxonomy" id="1513892"/>
    <lineage>
        <taxon>Bacteria</taxon>
        <taxon>Pseudomonadati</taxon>
        <taxon>Pseudomonadota</taxon>
        <taxon>Alphaproteobacteria</taxon>
        <taxon>Hyphomicrobiales</taxon>
        <taxon>Nitrobacteraceae</taxon>
        <taxon>Rhodopseudomonas</taxon>
    </lineage>
</organism>
<evidence type="ECO:0000256" key="8">
    <source>
        <dbReference type="ARBA" id="ARBA00022840"/>
    </source>
</evidence>
<dbReference type="InterPro" id="IPR002318">
    <property type="entry name" value="Ala-tRNA-lgiase_IIc"/>
</dbReference>
<dbReference type="InterPro" id="IPR009000">
    <property type="entry name" value="Transl_B-barrel_sf"/>
</dbReference>
<evidence type="ECO:0000256" key="2">
    <source>
        <dbReference type="ARBA" id="ARBA00008226"/>
    </source>
</evidence>
<evidence type="ECO:0000313" key="15">
    <source>
        <dbReference type="EMBL" id="SEO67309.1"/>
    </source>
</evidence>
<protein>
    <recommendedName>
        <fullName evidence="12">Alanine--tRNA ligase</fullName>
        <ecNumber evidence="12">6.1.1.7</ecNumber>
    </recommendedName>
    <alternativeName>
        <fullName evidence="12">Alanyl-tRNA synthetase</fullName>
        <shortName evidence="12">AlaRS</shortName>
    </alternativeName>
</protein>
<comment type="function">
    <text evidence="12">Catalyzes the attachment of alanine to tRNA(Ala) in a two-step reaction: alanine is first activated by ATP to form Ala-AMP and then transferred to the acceptor end of tRNA(Ala). Also edits incorrectly charged Ser-tRNA(Ala) and Gly-tRNA(Ala) via its editing domain.</text>
</comment>
<dbReference type="PROSITE" id="PS50860">
    <property type="entry name" value="AA_TRNA_LIGASE_II_ALA"/>
    <property type="match status" value="1"/>
</dbReference>
<proteinExistence type="inferred from homology"/>
<keyword evidence="13" id="KW-0175">Coiled coil</keyword>
<dbReference type="InterPro" id="IPR050058">
    <property type="entry name" value="Ala-tRNA_ligase"/>
</dbReference>
<dbReference type="GO" id="GO:0005524">
    <property type="term" value="F:ATP binding"/>
    <property type="evidence" value="ECO:0007669"/>
    <property type="project" value="UniProtKB-UniRule"/>
</dbReference>
<dbReference type="CDD" id="cd00673">
    <property type="entry name" value="AlaRS_core"/>
    <property type="match status" value="1"/>
</dbReference>
<dbReference type="PRINTS" id="PR00980">
    <property type="entry name" value="TRNASYNTHALA"/>
</dbReference>
<comment type="similarity">
    <text evidence="2 12">Belongs to the class-II aminoacyl-tRNA synthetase family.</text>
</comment>
<dbReference type="AlphaFoldDB" id="A0A1H8RL75"/>
<dbReference type="SMART" id="SM00863">
    <property type="entry name" value="tRNA_SAD"/>
    <property type="match status" value="1"/>
</dbReference>
<comment type="cofactor">
    <cofactor evidence="12">
        <name>Zn(2+)</name>
        <dbReference type="ChEBI" id="CHEBI:29105"/>
    </cofactor>
    <text evidence="12">Binds 1 zinc ion per subunit.</text>
</comment>
<comment type="domain">
    <text evidence="12">Consists of three domains; the N-terminal catalytic domain, the editing domain and the C-terminal C-Ala domain. The editing domain removes incorrectly charged amino acids, while the C-Ala domain, along with tRNA(Ala), serves as a bridge to cooperatively bring together the editing and aminoacylation centers thus stimulating deacylation of misacylated tRNAs.</text>
</comment>
<evidence type="ECO:0000256" key="4">
    <source>
        <dbReference type="ARBA" id="ARBA00022598"/>
    </source>
</evidence>
<dbReference type="PANTHER" id="PTHR11777:SF9">
    <property type="entry name" value="ALANINE--TRNA LIGASE, CYTOPLASMIC"/>
    <property type="match status" value="1"/>
</dbReference>
<dbReference type="Gene3D" id="3.30.54.20">
    <property type="match status" value="1"/>
</dbReference>
<dbReference type="FunFam" id="2.40.30.130:FF:000001">
    <property type="entry name" value="Alanine--tRNA ligase"/>
    <property type="match status" value="1"/>
</dbReference>
<dbReference type="Proteomes" id="UP000199615">
    <property type="component" value="Unassembled WGS sequence"/>
</dbReference>
<dbReference type="Gene3D" id="3.30.930.10">
    <property type="entry name" value="Bira Bifunctional Protein, Domain 2"/>
    <property type="match status" value="1"/>
</dbReference>
<evidence type="ECO:0000256" key="13">
    <source>
        <dbReference type="SAM" id="Coils"/>
    </source>
</evidence>
<evidence type="ECO:0000259" key="14">
    <source>
        <dbReference type="PROSITE" id="PS50860"/>
    </source>
</evidence>
<dbReference type="InterPro" id="IPR045864">
    <property type="entry name" value="aa-tRNA-synth_II/BPL/LPL"/>
</dbReference>
<dbReference type="InterPro" id="IPR003156">
    <property type="entry name" value="DHHA1_dom"/>
</dbReference>
<dbReference type="InterPro" id="IPR018165">
    <property type="entry name" value="Ala-tRNA-synth_IIc_core"/>
</dbReference>
<dbReference type="InterPro" id="IPR018162">
    <property type="entry name" value="Ala-tRNA-ligase_IIc_anticod-bd"/>
</dbReference>
<evidence type="ECO:0000256" key="6">
    <source>
        <dbReference type="ARBA" id="ARBA00022741"/>
    </source>
</evidence>
<sequence>MSGVNEIRSAFLNYFAKNGHDIVPSSPLVPRNDPTLMFTNAGMVQFKNVFTGLEKRPYHRATTSQKCVRAGGKHNDLDNVGYTARHHTFFEMLGNFSFGDYFKDRAIELAWNLITKEYGLPKDRLLVTVYSEDDEAFGLWKKIAGLPESKIIRIPTSDNFWQMGDTGPCGPCSEIFFDHGDHIFGGPPGSLEEDGDRFIEIWNLVFMQFEQVAPGNRTPLPKPSIDTGMGLERIAAVLQGKHDNYEIDLFQALIRAIAELTGADPQGEQKGSLRVIADHLRAASFLIADGVLPSNEGRGYVLRRIMRRAMRHGQLLGAREPLMWRLVWALVREMGQAYPELVRAEAMIEETLRLEETRFRKTLERGLTILDEKSGSLKKGDMFDGDTAFTLYDTYGFPLDLTQDALRNRGISVDIASFTDAMDRQRAKARASWAGSGEAATETVWFGLRDKLGATEFLGYDTETAEGVVTALVKDGKEVEALKAGDAGAIVLNQTPFYAESGGQVGDTGVLTGEGVRFRVTDTLKKAGDLFVHFGTVEEGTVKPEAALALEVDHSRRSSIRANHSATHLLHEALRQVLGDHIAQKGSMVAPDRLRFDFVHQKPITQDELRRVEDIANDIVLENDEVTTRLMAVDDAREAGARALFGEKYGDEVRVVSMGKASREHGSNAFGWSVELCGGTHVRRTGDIGLISVTGESAVASGVRRIEALTGRHARQSANAAMATAKAAAAELRTTLDDMPARIASLMDERKKLERELSDARKKLAMGGSGAVGAADGGADVRDVGGVKLLARAVEGIEIKDLKSLVDQGKKQLGSGVIALVAKSEDGKGSIVVGVTPDLVARFSAVDLVRKASEVLGGKGGGGKPDMAQAGGPDGSKAQAALDAIAAAIGG</sequence>
<feature type="binding site" evidence="12">
    <location>
        <position position="681"/>
    </location>
    <ligand>
        <name>Zn(2+)</name>
        <dbReference type="ChEBI" id="CHEBI:29105"/>
    </ligand>
</feature>
<dbReference type="Gene3D" id="3.30.980.10">
    <property type="entry name" value="Threonyl-trna Synthetase, Chain A, domain 2"/>
    <property type="match status" value="1"/>
</dbReference>
<dbReference type="InterPro" id="IPR018164">
    <property type="entry name" value="Ala-tRNA-synth_IIc_N"/>
</dbReference>
<keyword evidence="7 12" id="KW-0862">Zinc</keyword>
<dbReference type="EC" id="6.1.1.7" evidence="12"/>
<keyword evidence="11 12" id="KW-0030">Aminoacyl-tRNA synthetase</keyword>
<evidence type="ECO:0000256" key="5">
    <source>
        <dbReference type="ARBA" id="ARBA00022723"/>
    </source>
</evidence>
<dbReference type="OrthoDB" id="9803884at2"/>
<dbReference type="Pfam" id="PF02272">
    <property type="entry name" value="DHHA1"/>
    <property type="match status" value="1"/>
</dbReference>
<dbReference type="GO" id="GO:0005829">
    <property type="term" value="C:cytosol"/>
    <property type="evidence" value="ECO:0007669"/>
    <property type="project" value="TreeGrafter"/>
</dbReference>
<dbReference type="GO" id="GO:0006419">
    <property type="term" value="P:alanyl-tRNA aminoacylation"/>
    <property type="evidence" value="ECO:0007669"/>
    <property type="project" value="UniProtKB-UniRule"/>
</dbReference>
<dbReference type="FunFam" id="3.30.930.10:FF:000004">
    <property type="entry name" value="Alanine--tRNA ligase"/>
    <property type="match status" value="1"/>
</dbReference>
<keyword evidence="4 12" id="KW-0436">Ligase</keyword>
<evidence type="ECO:0000256" key="12">
    <source>
        <dbReference type="HAMAP-Rule" id="MF_00036"/>
    </source>
</evidence>
<keyword evidence="6 12" id="KW-0547">Nucleotide-binding</keyword>
<dbReference type="RefSeq" id="WP_092683196.1">
    <property type="nucleotide sequence ID" value="NZ_FODT01000004.1"/>
</dbReference>
<evidence type="ECO:0000256" key="9">
    <source>
        <dbReference type="ARBA" id="ARBA00022884"/>
    </source>
</evidence>
<dbReference type="GO" id="GO:0000049">
    <property type="term" value="F:tRNA binding"/>
    <property type="evidence" value="ECO:0007669"/>
    <property type="project" value="UniProtKB-KW"/>
</dbReference>
<evidence type="ECO:0000256" key="10">
    <source>
        <dbReference type="ARBA" id="ARBA00022917"/>
    </source>
</evidence>
<dbReference type="GO" id="GO:0002161">
    <property type="term" value="F:aminoacyl-tRNA deacylase activity"/>
    <property type="evidence" value="ECO:0007669"/>
    <property type="project" value="TreeGrafter"/>
</dbReference>
<dbReference type="NCBIfam" id="TIGR00344">
    <property type="entry name" value="alaS"/>
    <property type="match status" value="1"/>
</dbReference>
<evidence type="ECO:0000313" key="16">
    <source>
        <dbReference type="Proteomes" id="UP000199615"/>
    </source>
</evidence>
<dbReference type="Gene3D" id="6.10.250.550">
    <property type="match status" value="1"/>
</dbReference>
<feature type="binding site" evidence="12">
    <location>
        <position position="568"/>
    </location>
    <ligand>
        <name>Zn(2+)</name>
        <dbReference type="ChEBI" id="CHEBI:29105"/>
    </ligand>
</feature>
<keyword evidence="10 12" id="KW-0648">Protein biosynthesis</keyword>
<dbReference type="InterPro" id="IPR012947">
    <property type="entry name" value="tRNA_SAD"/>
</dbReference>
<reference evidence="16" key="1">
    <citation type="submission" date="2016-10" db="EMBL/GenBank/DDBJ databases">
        <authorList>
            <person name="Varghese N."/>
            <person name="Submissions S."/>
        </authorList>
    </citation>
    <scope>NUCLEOTIDE SEQUENCE [LARGE SCALE GENOMIC DNA]</scope>
    <source>
        <strain evidence="16">DSM 123</strain>
    </source>
</reference>
<dbReference type="GO" id="GO:0008270">
    <property type="term" value="F:zinc ion binding"/>
    <property type="evidence" value="ECO:0007669"/>
    <property type="project" value="UniProtKB-UniRule"/>
</dbReference>
<dbReference type="FunFam" id="3.30.980.10:FF:000004">
    <property type="entry name" value="Alanine--tRNA ligase, cytoplasmic"/>
    <property type="match status" value="1"/>
</dbReference>
<dbReference type="Pfam" id="PF07973">
    <property type="entry name" value="tRNA_SAD"/>
    <property type="match status" value="1"/>
</dbReference>
<dbReference type="SUPFAM" id="SSF101353">
    <property type="entry name" value="Putative anticodon-binding domain of alanyl-tRNA synthetase (AlaRS)"/>
    <property type="match status" value="1"/>
</dbReference>
<dbReference type="Pfam" id="PF01411">
    <property type="entry name" value="tRNA-synt_2c"/>
    <property type="match status" value="1"/>
</dbReference>
<comment type="catalytic activity">
    <reaction evidence="12">
        <text>tRNA(Ala) + L-alanine + ATP = L-alanyl-tRNA(Ala) + AMP + diphosphate</text>
        <dbReference type="Rhea" id="RHEA:12540"/>
        <dbReference type="Rhea" id="RHEA-COMP:9657"/>
        <dbReference type="Rhea" id="RHEA-COMP:9923"/>
        <dbReference type="ChEBI" id="CHEBI:30616"/>
        <dbReference type="ChEBI" id="CHEBI:33019"/>
        <dbReference type="ChEBI" id="CHEBI:57972"/>
        <dbReference type="ChEBI" id="CHEBI:78442"/>
        <dbReference type="ChEBI" id="CHEBI:78497"/>
        <dbReference type="ChEBI" id="CHEBI:456215"/>
        <dbReference type="EC" id="6.1.1.7"/>
    </reaction>
</comment>
<dbReference type="SUPFAM" id="SSF50447">
    <property type="entry name" value="Translation proteins"/>
    <property type="match status" value="1"/>
</dbReference>
<evidence type="ECO:0000256" key="1">
    <source>
        <dbReference type="ARBA" id="ARBA00004496"/>
    </source>
</evidence>
<feature type="binding site" evidence="12">
    <location>
        <position position="564"/>
    </location>
    <ligand>
        <name>Zn(2+)</name>
        <dbReference type="ChEBI" id="CHEBI:29105"/>
    </ligand>
</feature>
<dbReference type="SUPFAM" id="SSF55186">
    <property type="entry name" value="ThrRS/AlaRS common domain"/>
    <property type="match status" value="1"/>
</dbReference>
<keyword evidence="9 12" id="KW-0694">RNA-binding</keyword>
<evidence type="ECO:0000256" key="11">
    <source>
        <dbReference type="ARBA" id="ARBA00023146"/>
    </source>
</evidence>
<dbReference type="Gene3D" id="2.40.30.130">
    <property type="match status" value="1"/>
</dbReference>
<accession>A0A1H8RL75</accession>
<dbReference type="GO" id="GO:0045892">
    <property type="term" value="P:negative regulation of DNA-templated transcription"/>
    <property type="evidence" value="ECO:0007669"/>
    <property type="project" value="TreeGrafter"/>
</dbReference>
<evidence type="ECO:0000256" key="3">
    <source>
        <dbReference type="ARBA" id="ARBA00022555"/>
    </source>
</evidence>
<keyword evidence="8 12" id="KW-0067">ATP-binding</keyword>
<dbReference type="EMBL" id="FODT01000004">
    <property type="protein sequence ID" value="SEO67309.1"/>
    <property type="molecule type" value="Genomic_DNA"/>
</dbReference>